<dbReference type="OrthoDB" id="9800516at2"/>
<evidence type="ECO:0000313" key="3">
    <source>
        <dbReference type="EMBL" id="ADC89616.1"/>
    </source>
</evidence>
<dbReference type="STRING" id="638303.Thal_0984"/>
<dbReference type="InterPro" id="IPR029062">
    <property type="entry name" value="Class_I_gatase-like"/>
</dbReference>
<dbReference type="KEGG" id="tal:Thal_0984"/>
<dbReference type="InterPro" id="IPR006287">
    <property type="entry name" value="DJ-1"/>
</dbReference>
<dbReference type="PANTHER" id="PTHR48094:SF12">
    <property type="entry name" value="PARKINSON DISEASE PROTEIN 7 HOMOLOG"/>
    <property type="match status" value="1"/>
</dbReference>
<dbReference type="eggNOG" id="COG0693">
    <property type="taxonomic scope" value="Bacteria"/>
</dbReference>
<name>D3SLI6_THEAH</name>
<dbReference type="AlphaFoldDB" id="D3SLI6"/>
<dbReference type="SUPFAM" id="SSF52317">
    <property type="entry name" value="Class I glutamine amidotransferase-like"/>
    <property type="match status" value="1"/>
</dbReference>
<protein>
    <submittedName>
        <fullName evidence="3">DJ-1 family protein</fullName>
    </submittedName>
</protein>
<feature type="domain" description="DJ-1/PfpI" evidence="2">
    <location>
        <begin position="2"/>
        <end position="163"/>
    </location>
</feature>
<dbReference type="Pfam" id="PF01965">
    <property type="entry name" value="DJ-1_PfpI"/>
    <property type="match status" value="1"/>
</dbReference>
<dbReference type="CDD" id="cd03135">
    <property type="entry name" value="GATase1_DJ-1"/>
    <property type="match status" value="1"/>
</dbReference>
<keyword evidence="1" id="KW-0677">Repeat</keyword>
<accession>D3SLI6</accession>
<evidence type="ECO:0000313" key="4">
    <source>
        <dbReference type="Proteomes" id="UP000002043"/>
    </source>
</evidence>
<evidence type="ECO:0000256" key="1">
    <source>
        <dbReference type="ARBA" id="ARBA00022737"/>
    </source>
</evidence>
<dbReference type="EMBL" id="CP001931">
    <property type="protein sequence ID" value="ADC89616.1"/>
    <property type="molecule type" value="Genomic_DNA"/>
</dbReference>
<dbReference type="HOGENOM" id="CLU_000445_44_2_0"/>
<proteinExistence type="predicted"/>
<dbReference type="GO" id="GO:0005737">
    <property type="term" value="C:cytoplasm"/>
    <property type="evidence" value="ECO:0007669"/>
    <property type="project" value="TreeGrafter"/>
</dbReference>
<dbReference type="RefSeq" id="WP_012992022.1">
    <property type="nucleotide sequence ID" value="NC_013894.1"/>
</dbReference>
<dbReference type="Proteomes" id="UP000002043">
    <property type="component" value="Chromosome"/>
</dbReference>
<gene>
    <name evidence="3" type="ordered locus">Thal_0984</name>
</gene>
<dbReference type="Gene3D" id="3.40.50.880">
    <property type="match status" value="1"/>
</dbReference>
<dbReference type="InterPro" id="IPR050325">
    <property type="entry name" value="Prot/Nucl_acid_deglycase"/>
</dbReference>
<dbReference type="FunFam" id="3.40.50.880:FF:000015">
    <property type="entry name" value="Protein DJ-1 homolog C"/>
    <property type="match status" value="1"/>
</dbReference>
<keyword evidence="4" id="KW-1185">Reference proteome</keyword>
<dbReference type="NCBIfam" id="TIGR01383">
    <property type="entry name" value="not_thiJ"/>
    <property type="match status" value="1"/>
</dbReference>
<dbReference type="InterPro" id="IPR002818">
    <property type="entry name" value="DJ-1/PfpI"/>
</dbReference>
<sequence length="183" mass="19749">MKKVAILLADGFEEVEAIAVIDVLRRGGVQVLIAGLSKDPVSSARQVRVLPDVSVDQLNPEELDMVVLPGGTEGVEKLKADPRVEKLIQAMYQKRKLVGAICAAPTALAKFGVLEGKKATVYPSLVEQIKPATFVNEKVVEDDNVVTSQGPGTALLFGLKLLEKLEGREKAVEVAKRMLVDYT</sequence>
<reference evidence="4" key="1">
    <citation type="journal article" date="2010" name="Stand. Genomic Sci.">
        <title>Complete genome sequence of Thermocrinis albus type strain (HI 11/12T).</title>
        <authorList>
            <person name="Wirth R."/>
            <person name="Sikorski J."/>
            <person name="Brambilla E."/>
            <person name="Misra M."/>
            <person name="Lapidus A."/>
            <person name="Copeland A."/>
            <person name="Nolan M."/>
            <person name="Lucas S."/>
            <person name="Chen F."/>
            <person name="Tice H."/>
            <person name="Cheng J.F."/>
            <person name="Han C."/>
            <person name="Detter J.C."/>
            <person name="Tapia R."/>
            <person name="Bruce D."/>
            <person name="Goodwin L."/>
            <person name="Pitluck S."/>
            <person name="Pati A."/>
            <person name="Anderson I."/>
            <person name="Ivanova N."/>
            <person name="Mavromatis K."/>
            <person name="Mikhailova N."/>
            <person name="Chen A."/>
            <person name="Palaniappan K."/>
            <person name="Bilek Y."/>
            <person name="Hader T."/>
            <person name="Land M."/>
            <person name="Hauser L."/>
            <person name="Chang Y.J."/>
            <person name="Jeffries C.D."/>
            <person name="Tindall B.J."/>
            <person name="Rohde M."/>
            <person name="Goker M."/>
            <person name="Bristow J."/>
            <person name="Eisen J.A."/>
            <person name="Markowitz V."/>
            <person name="Hugenholtz P."/>
            <person name="Kyrpides N.C."/>
            <person name="Klenk H.P."/>
        </authorList>
    </citation>
    <scope>NUCLEOTIDE SEQUENCE [LARGE SCALE GENOMIC DNA]</scope>
    <source>
        <strain evidence="4">DSM 14484 / JCM 11386 / HI 11/12</strain>
    </source>
</reference>
<evidence type="ECO:0000259" key="2">
    <source>
        <dbReference type="Pfam" id="PF01965"/>
    </source>
</evidence>
<dbReference type="PANTHER" id="PTHR48094">
    <property type="entry name" value="PROTEIN/NUCLEIC ACID DEGLYCASE DJ-1-RELATED"/>
    <property type="match status" value="1"/>
</dbReference>
<organism evidence="3 4">
    <name type="scientific">Thermocrinis albus (strain DSM 14484 / JCM 11386 / HI 11/12)</name>
    <dbReference type="NCBI Taxonomy" id="638303"/>
    <lineage>
        <taxon>Bacteria</taxon>
        <taxon>Pseudomonadati</taxon>
        <taxon>Aquificota</taxon>
        <taxon>Aquificia</taxon>
        <taxon>Aquificales</taxon>
        <taxon>Aquificaceae</taxon>
        <taxon>Thermocrinis</taxon>
    </lineage>
</organism>